<dbReference type="PROSITE" id="PS01081">
    <property type="entry name" value="HTH_TETR_1"/>
    <property type="match status" value="1"/>
</dbReference>
<name>A0A238ZRH5_9PROT</name>
<sequence length="206" mass="23695">MARKTKENAEITRQRIITAAREVFAKRGVSRTTMEHIASHAEVTRGAIYWHFKNKIELFHAMRDQAILPLIDHIDAVALDEKSEDPLSTIEQFFTNTILTLMQDPATNQTYEIMMTKCEYVDEFAAVLQQIVTNCDYFTEKIRLLYEHAKQKDQLNAALDPAALAMDSHLFFSGLLHMWVKDTGRLGFREQALGLIKQHIALRRAC</sequence>
<evidence type="ECO:0000256" key="4">
    <source>
        <dbReference type="ARBA" id="ARBA00023163"/>
    </source>
</evidence>
<dbReference type="PROSITE" id="PS50977">
    <property type="entry name" value="HTH_TETR_2"/>
    <property type="match status" value="1"/>
</dbReference>
<evidence type="ECO:0000256" key="3">
    <source>
        <dbReference type="ARBA" id="ARBA00023125"/>
    </source>
</evidence>
<keyword evidence="3 5" id="KW-0238">DNA-binding</keyword>
<dbReference type="InterPro" id="IPR023772">
    <property type="entry name" value="DNA-bd_HTH_TetR-type_CS"/>
</dbReference>
<dbReference type="InterPro" id="IPR050624">
    <property type="entry name" value="HTH-type_Tx_Regulator"/>
</dbReference>
<dbReference type="InterPro" id="IPR009057">
    <property type="entry name" value="Homeodomain-like_sf"/>
</dbReference>
<feature type="domain" description="HTH tetR-type" evidence="6">
    <location>
        <begin position="10"/>
        <end position="70"/>
    </location>
</feature>
<dbReference type="EMBL" id="FZOA01000005">
    <property type="protein sequence ID" value="SNR86007.1"/>
    <property type="molecule type" value="Genomic_DNA"/>
</dbReference>
<proteinExistence type="predicted"/>
<dbReference type="PANTHER" id="PTHR43479">
    <property type="entry name" value="ACREF/ENVCD OPERON REPRESSOR-RELATED"/>
    <property type="match status" value="1"/>
</dbReference>
<protein>
    <submittedName>
        <fullName evidence="7">Transcriptional regulator, TetR family</fullName>
    </submittedName>
</protein>
<feature type="DNA-binding region" description="H-T-H motif" evidence="5">
    <location>
        <begin position="33"/>
        <end position="52"/>
    </location>
</feature>
<evidence type="ECO:0000313" key="7">
    <source>
        <dbReference type="EMBL" id="SNR86007.1"/>
    </source>
</evidence>
<evidence type="ECO:0000259" key="6">
    <source>
        <dbReference type="PROSITE" id="PS50977"/>
    </source>
</evidence>
<dbReference type="PRINTS" id="PR00455">
    <property type="entry name" value="HTHTETR"/>
</dbReference>
<dbReference type="InterPro" id="IPR013572">
    <property type="entry name" value="Tscrpt_reg_MAATS_C"/>
</dbReference>
<dbReference type="Pfam" id="PF00440">
    <property type="entry name" value="TetR_N"/>
    <property type="match status" value="1"/>
</dbReference>
<dbReference type="Proteomes" id="UP000198305">
    <property type="component" value="Unassembled WGS sequence"/>
</dbReference>
<keyword evidence="4" id="KW-0804">Transcription</keyword>
<dbReference type="PANTHER" id="PTHR43479:SF11">
    <property type="entry name" value="ACREF_ENVCD OPERON REPRESSOR-RELATED"/>
    <property type="match status" value="1"/>
</dbReference>
<gene>
    <name evidence="7" type="ORF">SAMN05192560_1476</name>
</gene>
<evidence type="ECO:0000256" key="5">
    <source>
        <dbReference type="PROSITE-ProRule" id="PRU00335"/>
    </source>
</evidence>
<organism evidence="7 8">
    <name type="scientific">Methylobacillus rhizosphaerae</name>
    <dbReference type="NCBI Taxonomy" id="551994"/>
    <lineage>
        <taxon>Bacteria</taxon>
        <taxon>Pseudomonadati</taxon>
        <taxon>Pseudomonadota</taxon>
        <taxon>Betaproteobacteria</taxon>
        <taxon>Nitrosomonadales</taxon>
        <taxon>Methylophilaceae</taxon>
        <taxon>Methylobacillus</taxon>
    </lineage>
</organism>
<dbReference type="Pfam" id="PF08361">
    <property type="entry name" value="TetR_C_2"/>
    <property type="match status" value="1"/>
</dbReference>
<evidence type="ECO:0000256" key="1">
    <source>
        <dbReference type="ARBA" id="ARBA00022491"/>
    </source>
</evidence>
<keyword evidence="1" id="KW-0678">Repressor</keyword>
<evidence type="ECO:0000256" key="2">
    <source>
        <dbReference type="ARBA" id="ARBA00023015"/>
    </source>
</evidence>
<dbReference type="RefSeq" id="WP_089375568.1">
    <property type="nucleotide sequence ID" value="NZ_FZOA01000005.1"/>
</dbReference>
<accession>A0A238ZRH5</accession>
<dbReference type="SUPFAM" id="SSF48498">
    <property type="entry name" value="Tetracyclin repressor-like, C-terminal domain"/>
    <property type="match status" value="1"/>
</dbReference>
<dbReference type="OrthoDB" id="5816932at2"/>
<dbReference type="GO" id="GO:0003677">
    <property type="term" value="F:DNA binding"/>
    <property type="evidence" value="ECO:0007669"/>
    <property type="project" value="UniProtKB-UniRule"/>
</dbReference>
<dbReference type="SUPFAM" id="SSF46689">
    <property type="entry name" value="Homeodomain-like"/>
    <property type="match status" value="1"/>
</dbReference>
<dbReference type="InterPro" id="IPR001647">
    <property type="entry name" value="HTH_TetR"/>
</dbReference>
<reference evidence="8" key="1">
    <citation type="submission" date="2017-06" db="EMBL/GenBank/DDBJ databases">
        <authorList>
            <person name="Varghese N."/>
            <person name="Submissions S."/>
        </authorList>
    </citation>
    <scope>NUCLEOTIDE SEQUENCE [LARGE SCALE GENOMIC DNA]</scope>
    <source>
        <strain evidence="8">Ca-68</strain>
    </source>
</reference>
<dbReference type="AlphaFoldDB" id="A0A238ZRH5"/>
<evidence type="ECO:0000313" key="8">
    <source>
        <dbReference type="Proteomes" id="UP000198305"/>
    </source>
</evidence>
<dbReference type="Gene3D" id="1.10.357.10">
    <property type="entry name" value="Tetracycline Repressor, domain 2"/>
    <property type="match status" value="1"/>
</dbReference>
<keyword evidence="8" id="KW-1185">Reference proteome</keyword>
<keyword evidence="2" id="KW-0805">Transcription regulation</keyword>
<dbReference type="InterPro" id="IPR036271">
    <property type="entry name" value="Tet_transcr_reg_TetR-rel_C_sf"/>
</dbReference>